<evidence type="ECO:0000313" key="3">
    <source>
        <dbReference type="Proteomes" id="UP000054632"/>
    </source>
</evidence>
<sequence length="126" mass="14314">MPSSISSRSVGRYRRSRSRTGSRTRRQRRPRSRSRSLSRSPRQSFSPASRLGLQKKASATTQNTHVFTHLHTRLALSDYVTAISDLRFSFTDLVTPLSVNGSMMTPSFPWVPRNAFFHQESSAVRS</sequence>
<accession>A0A0V1EQY7</accession>
<dbReference type="Proteomes" id="UP000054632">
    <property type="component" value="Unassembled WGS sequence"/>
</dbReference>
<organism evidence="2 3">
    <name type="scientific">Trichinella pseudospiralis</name>
    <name type="common">Parasitic roundworm</name>
    <dbReference type="NCBI Taxonomy" id="6337"/>
    <lineage>
        <taxon>Eukaryota</taxon>
        <taxon>Metazoa</taxon>
        <taxon>Ecdysozoa</taxon>
        <taxon>Nematoda</taxon>
        <taxon>Enoplea</taxon>
        <taxon>Dorylaimia</taxon>
        <taxon>Trichinellida</taxon>
        <taxon>Trichinellidae</taxon>
        <taxon>Trichinella</taxon>
    </lineage>
</organism>
<feature type="region of interest" description="Disordered" evidence="1">
    <location>
        <begin position="1"/>
        <end position="63"/>
    </location>
</feature>
<dbReference type="EMBL" id="JYDR01000013">
    <property type="protein sequence ID" value="KRY76198.1"/>
    <property type="molecule type" value="Genomic_DNA"/>
</dbReference>
<feature type="compositionally biased region" description="Low complexity" evidence="1">
    <location>
        <begin position="37"/>
        <end position="46"/>
    </location>
</feature>
<feature type="compositionally biased region" description="Basic residues" evidence="1">
    <location>
        <begin position="11"/>
        <end position="36"/>
    </location>
</feature>
<reference evidence="2 3" key="1">
    <citation type="submission" date="2015-01" db="EMBL/GenBank/DDBJ databases">
        <title>Evolution of Trichinella species and genotypes.</title>
        <authorList>
            <person name="Korhonen P.K."/>
            <person name="Edoardo P."/>
            <person name="Giuseppe L.R."/>
            <person name="Gasser R.B."/>
        </authorList>
    </citation>
    <scope>NUCLEOTIDE SEQUENCE [LARGE SCALE GENOMIC DNA]</scope>
    <source>
        <strain evidence="2">ISS13</strain>
    </source>
</reference>
<evidence type="ECO:0000256" key="1">
    <source>
        <dbReference type="SAM" id="MobiDB-lite"/>
    </source>
</evidence>
<dbReference type="AlphaFoldDB" id="A0A0V1EQY7"/>
<gene>
    <name evidence="2" type="ORF">T4A_13516</name>
</gene>
<feature type="compositionally biased region" description="Low complexity" evidence="1">
    <location>
        <begin position="1"/>
        <end position="10"/>
    </location>
</feature>
<protein>
    <submittedName>
        <fullName evidence="2">Uncharacterized protein</fullName>
    </submittedName>
</protein>
<evidence type="ECO:0000313" key="2">
    <source>
        <dbReference type="EMBL" id="KRY76198.1"/>
    </source>
</evidence>
<name>A0A0V1EQY7_TRIPS</name>
<comment type="caution">
    <text evidence="2">The sequence shown here is derived from an EMBL/GenBank/DDBJ whole genome shotgun (WGS) entry which is preliminary data.</text>
</comment>
<proteinExistence type="predicted"/>